<dbReference type="AlphaFoldDB" id="G7JVC1"/>
<dbReference type="PROSITE" id="PS50103">
    <property type="entry name" value="ZF_C3H1"/>
    <property type="match status" value="3"/>
</dbReference>
<accession>A0A0C3X5F5</accession>
<accession>G7JVC1</accession>
<dbReference type="PANTHER" id="PTHR12547:SF121">
    <property type="entry name" value="ZINC FINGER CCCH DOMAIN-CONTAINING PROTEIN 39"/>
    <property type="match status" value="1"/>
</dbReference>
<keyword evidence="2" id="KW-0677">Repeat</keyword>
<dbReference type="KEGG" id="mtr:11444426"/>
<dbReference type="Proteomes" id="UP000002051">
    <property type="component" value="Chromosome 4"/>
</dbReference>
<dbReference type="GO" id="GO:0008270">
    <property type="term" value="F:zinc ion binding"/>
    <property type="evidence" value="ECO:0007669"/>
    <property type="project" value="UniProtKB-KW"/>
</dbReference>
<name>G7JVC1_MEDTR</name>
<dbReference type="InterPro" id="IPR036855">
    <property type="entry name" value="Znf_CCCH_sf"/>
</dbReference>
<dbReference type="SMART" id="SM00356">
    <property type="entry name" value="ZnF_C3H1"/>
    <property type="match status" value="3"/>
</dbReference>
<evidence type="ECO:0000256" key="5">
    <source>
        <dbReference type="PROSITE-ProRule" id="PRU00723"/>
    </source>
</evidence>
<dbReference type="HOGENOM" id="CLU_060653_0_0_1"/>
<dbReference type="EMBL" id="CM001220">
    <property type="protein sequence ID" value="AES91477.2"/>
    <property type="molecule type" value="Genomic_DNA"/>
</dbReference>
<dbReference type="Gene3D" id="4.10.1000.10">
    <property type="entry name" value="Zinc finger, CCCH-type"/>
    <property type="match status" value="3"/>
</dbReference>
<gene>
    <name evidence="9" type="primary">11444426</name>
    <name evidence="8" type="ordered locus">MTR_4g113970</name>
</gene>
<keyword evidence="3 5" id="KW-0863">Zinc-finger</keyword>
<dbReference type="STRING" id="3880.G7JVC1"/>
<feature type="domain" description="C3H1-type" evidence="7">
    <location>
        <begin position="144"/>
        <end position="172"/>
    </location>
</feature>
<dbReference type="EnsemblPlants" id="AES91477">
    <property type="protein sequence ID" value="AES91477"/>
    <property type="gene ID" value="MTR_4g113970"/>
</dbReference>
<dbReference type="OrthoDB" id="410307at2759"/>
<dbReference type="FunFam" id="4.10.1000.10:FF:000037">
    <property type="entry name" value="Zinc finger CCCH domain-containing protein 39"/>
    <property type="match status" value="1"/>
</dbReference>
<dbReference type="PaxDb" id="3880-AES91477"/>
<evidence type="ECO:0000256" key="3">
    <source>
        <dbReference type="ARBA" id="ARBA00022771"/>
    </source>
</evidence>
<keyword evidence="1 5" id="KW-0479">Metal-binding</keyword>
<reference evidence="8 10" key="1">
    <citation type="journal article" date="2011" name="Nature">
        <title>The Medicago genome provides insight into the evolution of rhizobial symbioses.</title>
        <authorList>
            <person name="Young N.D."/>
            <person name="Debelle F."/>
            <person name="Oldroyd G.E."/>
            <person name="Geurts R."/>
            <person name="Cannon S.B."/>
            <person name="Udvardi M.K."/>
            <person name="Benedito V.A."/>
            <person name="Mayer K.F."/>
            <person name="Gouzy J."/>
            <person name="Schoof H."/>
            <person name="Van de Peer Y."/>
            <person name="Proost S."/>
            <person name="Cook D.R."/>
            <person name="Meyers B.C."/>
            <person name="Spannagl M."/>
            <person name="Cheung F."/>
            <person name="De Mita S."/>
            <person name="Krishnakumar V."/>
            <person name="Gundlach H."/>
            <person name="Zhou S."/>
            <person name="Mudge J."/>
            <person name="Bharti A.K."/>
            <person name="Murray J.D."/>
            <person name="Naoumkina M.A."/>
            <person name="Rosen B."/>
            <person name="Silverstein K.A."/>
            <person name="Tang H."/>
            <person name="Rombauts S."/>
            <person name="Zhao P.X."/>
            <person name="Zhou P."/>
            <person name="Barbe V."/>
            <person name="Bardou P."/>
            <person name="Bechner M."/>
            <person name="Bellec A."/>
            <person name="Berger A."/>
            <person name="Berges H."/>
            <person name="Bidwell S."/>
            <person name="Bisseling T."/>
            <person name="Choisne N."/>
            <person name="Couloux A."/>
            <person name="Denny R."/>
            <person name="Deshpande S."/>
            <person name="Dai X."/>
            <person name="Doyle J.J."/>
            <person name="Dudez A.M."/>
            <person name="Farmer A.D."/>
            <person name="Fouteau S."/>
            <person name="Franken C."/>
            <person name="Gibelin C."/>
            <person name="Gish J."/>
            <person name="Goldstein S."/>
            <person name="Gonzalez A.J."/>
            <person name="Green P.J."/>
            <person name="Hallab A."/>
            <person name="Hartog M."/>
            <person name="Hua A."/>
            <person name="Humphray S.J."/>
            <person name="Jeong D.H."/>
            <person name="Jing Y."/>
            <person name="Jocker A."/>
            <person name="Kenton S.M."/>
            <person name="Kim D.J."/>
            <person name="Klee K."/>
            <person name="Lai H."/>
            <person name="Lang C."/>
            <person name="Lin S."/>
            <person name="Macmil S.L."/>
            <person name="Magdelenat G."/>
            <person name="Matthews L."/>
            <person name="McCorrison J."/>
            <person name="Monaghan E.L."/>
            <person name="Mun J.H."/>
            <person name="Najar F.Z."/>
            <person name="Nicholson C."/>
            <person name="Noirot C."/>
            <person name="O'Bleness M."/>
            <person name="Paule C.R."/>
            <person name="Poulain J."/>
            <person name="Prion F."/>
            <person name="Qin B."/>
            <person name="Qu C."/>
            <person name="Retzel E.F."/>
            <person name="Riddle C."/>
            <person name="Sallet E."/>
            <person name="Samain S."/>
            <person name="Samson N."/>
            <person name="Sanders I."/>
            <person name="Saurat O."/>
            <person name="Scarpelli C."/>
            <person name="Schiex T."/>
            <person name="Segurens B."/>
            <person name="Severin A.J."/>
            <person name="Sherrier D.J."/>
            <person name="Shi R."/>
            <person name="Sims S."/>
            <person name="Singer S.R."/>
            <person name="Sinharoy S."/>
            <person name="Sterck L."/>
            <person name="Viollet A."/>
            <person name="Wang B.B."/>
            <person name="Wang K."/>
            <person name="Wang M."/>
            <person name="Wang X."/>
            <person name="Warfsmann J."/>
            <person name="Weissenbach J."/>
            <person name="White D.D."/>
            <person name="White J.D."/>
            <person name="Wiley G.B."/>
            <person name="Wincker P."/>
            <person name="Xing Y."/>
            <person name="Yang L."/>
            <person name="Yao Z."/>
            <person name="Ying F."/>
            <person name="Zhai J."/>
            <person name="Zhou L."/>
            <person name="Zuber A."/>
            <person name="Denarie J."/>
            <person name="Dixon R.A."/>
            <person name="May G.D."/>
            <person name="Schwartz D.C."/>
            <person name="Rogers J."/>
            <person name="Quetier F."/>
            <person name="Town C.D."/>
            <person name="Roe B.A."/>
        </authorList>
    </citation>
    <scope>NUCLEOTIDE SEQUENCE [LARGE SCALE GENOMIC DNA]</scope>
    <source>
        <strain evidence="8">A17</strain>
        <strain evidence="9 10">cv. Jemalong A17</strain>
    </source>
</reference>
<evidence type="ECO:0000256" key="1">
    <source>
        <dbReference type="ARBA" id="ARBA00022723"/>
    </source>
</evidence>
<dbReference type="eggNOG" id="KOG1677">
    <property type="taxonomic scope" value="Eukaryota"/>
</dbReference>
<dbReference type="SUPFAM" id="SSF90229">
    <property type="entry name" value="CCCH zinc finger"/>
    <property type="match status" value="3"/>
</dbReference>
<dbReference type="InterPro" id="IPR000571">
    <property type="entry name" value="Znf_CCCH"/>
</dbReference>
<evidence type="ECO:0000313" key="8">
    <source>
        <dbReference type="EMBL" id="AES91477.2"/>
    </source>
</evidence>
<organism evidence="8 10">
    <name type="scientific">Medicago truncatula</name>
    <name type="common">Barrel medic</name>
    <name type="synonym">Medicago tribuloides</name>
    <dbReference type="NCBI Taxonomy" id="3880"/>
    <lineage>
        <taxon>Eukaryota</taxon>
        <taxon>Viridiplantae</taxon>
        <taxon>Streptophyta</taxon>
        <taxon>Embryophyta</taxon>
        <taxon>Tracheophyta</taxon>
        <taxon>Spermatophyta</taxon>
        <taxon>Magnoliopsida</taxon>
        <taxon>eudicotyledons</taxon>
        <taxon>Gunneridae</taxon>
        <taxon>Pentapetalae</taxon>
        <taxon>rosids</taxon>
        <taxon>fabids</taxon>
        <taxon>Fabales</taxon>
        <taxon>Fabaceae</taxon>
        <taxon>Papilionoideae</taxon>
        <taxon>50 kb inversion clade</taxon>
        <taxon>NPAAA clade</taxon>
        <taxon>Hologalegina</taxon>
        <taxon>IRL clade</taxon>
        <taxon>Trifolieae</taxon>
        <taxon>Medicago</taxon>
    </lineage>
</organism>
<evidence type="ECO:0000313" key="10">
    <source>
        <dbReference type="Proteomes" id="UP000002051"/>
    </source>
</evidence>
<evidence type="ECO:0000256" key="6">
    <source>
        <dbReference type="SAM" id="MobiDB-lite"/>
    </source>
</evidence>
<evidence type="ECO:0000256" key="2">
    <source>
        <dbReference type="ARBA" id="ARBA00022737"/>
    </source>
</evidence>
<dbReference type="InterPro" id="IPR045877">
    <property type="entry name" value="ZFP36-like"/>
</dbReference>
<evidence type="ECO:0000259" key="7">
    <source>
        <dbReference type="PROSITE" id="PS50103"/>
    </source>
</evidence>
<feature type="domain" description="C3H1-type" evidence="7">
    <location>
        <begin position="78"/>
        <end position="105"/>
    </location>
</feature>
<reference evidence="9" key="3">
    <citation type="submission" date="2015-04" db="UniProtKB">
        <authorList>
            <consortium name="EnsemblPlants"/>
        </authorList>
    </citation>
    <scope>IDENTIFICATION</scope>
    <source>
        <strain evidence="9">cv. Jemalong A17</strain>
    </source>
</reference>
<evidence type="ECO:0000313" key="9">
    <source>
        <dbReference type="EnsemblPlants" id="AES91477"/>
    </source>
</evidence>
<feature type="domain" description="C3H1-type" evidence="7">
    <location>
        <begin position="220"/>
        <end position="247"/>
    </location>
</feature>
<dbReference type="GO" id="GO:0003729">
    <property type="term" value="F:mRNA binding"/>
    <property type="evidence" value="ECO:0007669"/>
    <property type="project" value="InterPro"/>
</dbReference>
<keyword evidence="10" id="KW-1185">Reference proteome</keyword>
<dbReference type="Pfam" id="PF00642">
    <property type="entry name" value="zf-CCCH"/>
    <property type="match status" value="3"/>
</dbReference>
<proteinExistence type="predicted"/>
<feature type="zinc finger region" description="C3H1-type" evidence="5">
    <location>
        <begin position="220"/>
        <end position="247"/>
    </location>
</feature>
<protein>
    <submittedName>
        <fullName evidence="8">Zinc finger CCCH domain protein</fullName>
    </submittedName>
</protein>
<sequence length="255" mass="29097">MNFPDDIPTCRMSPPQFASSNNDIIEVRPQIPMQNDHFEPHSFKRARIADNNPPPSGLMCPPSRMIQPPPNRGTSSIFFKTRICTKFRFGTCRNGENCNYAHGADEIRQPPRNWQELVDPRNEERHQVETRQQPPNWDEDQKIIHKMKLCKKYYIGEECPYGDKCSFLHEDPARFRDASWKTRECSAISVGNIGSPKSFGYGSNNLEGIRAVNKPARSAYWKTKLCQWQHTGSCPFGETCDFAHGEAGNVNSSVC</sequence>
<feature type="zinc finger region" description="C3H1-type" evidence="5">
    <location>
        <begin position="78"/>
        <end position="105"/>
    </location>
</feature>
<feature type="zinc finger region" description="C3H1-type" evidence="5">
    <location>
        <begin position="144"/>
        <end position="172"/>
    </location>
</feature>
<dbReference type="PANTHER" id="PTHR12547">
    <property type="entry name" value="CCCH ZINC FINGER/TIS11-RELATED"/>
    <property type="match status" value="1"/>
</dbReference>
<feature type="region of interest" description="Disordered" evidence="6">
    <location>
        <begin position="1"/>
        <end position="20"/>
    </location>
</feature>
<reference evidence="8 10" key="2">
    <citation type="journal article" date="2014" name="BMC Genomics">
        <title>An improved genome release (version Mt4.0) for the model legume Medicago truncatula.</title>
        <authorList>
            <person name="Tang H."/>
            <person name="Krishnakumar V."/>
            <person name="Bidwell S."/>
            <person name="Rosen B."/>
            <person name="Chan A."/>
            <person name="Zhou S."/>
            <person name="Gentzbittel L."/>
            <person name="Childs K.L."/>
            <person name="Yandell M."/>
            <person name="Gundlach H."/>
            <person name="Mayer K.F."/>
            <person name="Schwartz D.C."/>
            <person name="Town C.D."/>
        </authorList>
    </citation>
    <scope>GENOME REANNOTATION</scope>
    <source>
        <strain evidence="9 10">cv. Jemalong A17</strain>
    </source>
</reference>
<evidence type="ECO:0000256" key="4">
    <source>
        <dbReference type="ARBA" id="ARBA00022833"/>
    </source>
</evidence>
<keyword evidence="4 5" id="KW-0862">Zinc</keyword>